<keyword evidence="3 8" id="KW-0240">DNA-directed RNA polymerase</keyword>
<feature type="transmembrane region" description="Helical" evidence="9">
    <location>
        <begin position="64"/>
        <end position="93"/>
    </location>
</feature>
<dbReference type="GO" id="GO:0001018">
    <property type="term" value="F:mitochondrial promoter sequence-specific DNA binding"/>
    <property type="evidence" value="ECO:0007669"/>
    <property type="project" value="TreeGrafter"/>
</dbReference>
<keyword evidence="11" id="KW-0614">Plasmid</keyword>
<dbReference type="EMBL" id="MW874161">
    <property type="protein sequence ID" value="QWO71452.1"/>
    <property type="molecule type" value="Genomic_DNA"/>
</dbReference>
<evidence type="ECO:0000256" key="6">
    <source>
        <dbReference type="ARBA" id="ARBA00023163"/>
    </source>
</evidence>
<feature type="transmembrane region" description="Helical" evidence="9">
    <location>
        <begin position="316"/>
        <end position="340"/>
    </location>
</feature>
<evidence type="ECO:0000256" key="1">
    <source>
        <dbReference type="ARBA" id="ARBA00009493"/>
    </source>
</evidence>
<dbReference type="GO" id="GO:0006390">
    <property type="term" value="P:mitochondrial transcription"/>
    <property type="evidence" value="ECO:0007669"/>
    <property type="project" value="TreeGrafter"/>
</dbReference>
<evidence type="ECO:0000256" key="9">
    <source>
        <dbReference type="SAM" id="Phobius"/>
    </source>
</evidence>
<dbReference type="EC" id="2.7.7.6" evidence="2 8"/>
<protein>
    <recommendedName>
        <fullName evidence="2 8">DNA-directed RNA polymerase</fullName>
        <ecNumber evidence="2 8">2.7.7.6</ecNumber>
    </recommendedName>
</protein>
<reference evidence="11" key="1">
    <citation type="submission" date="2021-04" db="EMBL/GenBank/DDBJ databases">
        <title>Transfer of mitochondrial tRNA genes to linear plasmids in fungi facilitates loss of such genes from mitochondrial DNA.</title>
        <authorList>
            <person name="Nieuwenhuis M."/>
            <person name="Groeneveld J."/>
            <person name="Aanen D.K."/>
        </authorList>
    </citation>
    <scope>NUCLEOTIDE SEQUENCE</scope>
    <source>
        <plasmid evidence="11">pCC</plasmid>
    </source>
</reference>
<keyword evidence="9" id="KW-0472">Membrane</keyword>
<dbReference type="GO" id="GO:0003899">
    <property type="term" value="F:DNA-directed RNA polymerase activity"/>
    <property type="evidence" value="ECO:0007669"/>
    <property type="project" value="UniProtKB-EC"/>
</dbReference>
<organism evidence="11">
    <name type="scientific">Calocybe cyanea</name>
    <dbReference type="NCBI Taxonomy" id="181965"/>
    <lineage>
        <taxon>Eukaryota</taxon>
        <taxon>Fungi</taxon>
        <taxon>Dikarya</taxon>
        <taxon>Basidiomycota</taxon>
        <taxon>Agaricomycotina</taxon>
        <taxon>Agaricomycetes</taxon>
        <taxon>Agaricomycetidae</taxon>
        <taxon>Agaricales</taxon>
        <taxon>Tricholomatineae</taxon>
        <taxon>Lyophyllaceae</taxon>
        <taxon>Calocybe</taxon>
    </lineage>
</organism>
<dbReference type="SMART" id="SM01311">
    <property type="entry name" value="RPOL_N"/>
    <property type="match status" value="1"/>
</dbReference>
<dbReference type="Gene3D" id="1.10.1320.10">
    <property type="entry name" value="DNA-directed RNA polymerase, N-terminal domain"/>
    <property type="match status" value="1"/>
</dbReference>
<evidence type="ECO:0000256" key="7">
    <source>
        <dbReference type="ARBA" id="ARBA00048552"/>
    </source>
</evidence>
<dbReference type="Pfam" id="PF00940">
    <property type="entry name" value="RNA_pol"/>
    <property type="match status" value="1"/>
</dbReference>
<accession>A0A8F1D644</accession>
<keyword evidence="11" id="KW-0496">Mitochondrion</keyword>
<feature type="transmembrane region" description="Helical" evidence="9">
    <location>
        <begin position="114"/>
        <end position="135"/>
    </location>
</feature>
<gene>
    <name evidence="11" type="primary">rpo</name>
</gene>
<dbReference type="PROSITE" id="PS00900">
    <property type="entry name" value="RNA_POL_PHAGE_1"/>
    <property type="match status" value="1"/>
</dbReference>
<evidence type="ECO:0000256" key="3">
    <source>
        <dbReference type="ARBA" id="ARBA00022478"/>
    </source>
</evidence>
<feature type="transmembrane region" description="Helical" evidence="9">
    <location>
        <begin position="31"/>
        <end position="52"/>
    </location>
</feature>
<keyword evidence="6 8" id="KW-0804">Transcription</keyword>
<name>A0A8F1D644_9AGAR</name>
<geneLocation type="mitochondrion" evidence="11"/>
<dbReference type="PROSITE" id="PS00489">
    <property type="entry name" value="RNA_POL_PHAGE_2"/>
    <property type="match status" value="1"/>
</dbReference>
<comment type="catalytic activity">
    <reaction evidence="7 8">
        <text>RNA(n) + a ribonucleoside 5'-triphosphate = RNA(n+1) + diphosphate</text>
        <dbReference type="Rhea" id="RHEA:21248"/>
        <dbReference type="Rhea" id="RHEA-COMP:14527"/>
        <dbReference type="Rhea" id="RHEA-COMP:17342"/>
        <dbReference type="ChEBI" id="CHEBI:33019"/>
        <dbReference type="ChEBI" id="CHEBI:61557"/>
        <dbReference type="ChEBI" id="CHEBI:140395"/>
        <dbReference type="EC" id="2.7.7.6"/>
    </reaction>
</comment>
<dbReference type="InterPro" id="IPR029262">
    <property type="entry name" value="RPOL_N"/>
</dbReference>
<proteinExistence type="inferred from homology"/>
<dbReference type="PANTHER" id="PTHR10102">
    <property type="entry name" value="DNA-DIRECTED RNA POLYMERASE, MITOCHONDRIAL"/>
    <property type="match status" value="1"/>
</dbReference>
<geneLocation type="plasmid" evidence="11">
    <name>pCC</name>
</geneLocation>
<dbReference type="InterPro" id="IPR046950">
    <property type="entry name" value="DNA-dir_Rpol_C_phage-type"/>
</dbReference>
<evidence type="ECO:0000256" key="5">
    <source>
        <dbReference type="ARBA" id="ARBA00022695"/>
    </source>
</evidence>
<evidence type="ECO:0000256" key="2">
    <source>
        <dbReference type="ARBA" id="ARBA00012418"/>
    </source>
</evidence>
<keyword evidence="5 8" id="KW-0548">Nucleotidyltransferase</keyword>
<dbReference type="Gene3D" id="1.10.287.280">
    <property type="match status" value="1"/>
</dbReference>
<feature type="transmembrane region" description="Helical" evidence="9">
    <location>
        <begin position="385"/>
        <end position="407"/>
    </location>
</feature>
<keyword evidence="4 8" id="KW-0808">Transferase</keyword>
<evidence type="ECO:0000313" key="11">
    <source>
        <dbReference type="EMBL" id="QWO71452.1"/>
    </source>
</evidence>
<dbReference type="InterPro" id="IPR043502">
    <property type="entry name" value="DNA/RNA_pol_sf"/>
</dbReference>
<dbReference type="SUPFAM" id="SSF56672">
    <property type="entry name" value="DNA/RNA polymerases"/>
    <property type="match status" value="1"/>
</dbReference>
<keyword evidence="9" id="KW-1133">Transmembrane helix</keyword>
<comment type="function">
    <text evidence="8">DNA-dependent RNA polymerase catalyzes the transcription of DNA into RNA using the four ribonucleoside triphosphates as substrates.</text>
</comment>
<keyword evidence="9" id="KW-0812">Transmembrane</keyword>
<dbReference type="Gene3D" id="1.10.150.20">
    <property type="entry name" value="5' to 3' exonuclease, C-terminal subdomain"/>
    <property type="match status" value="1"/>
</dbReference>
<dbReference type="InterPro" id="IPR037159">
    <property type="entry name" value="RNA_POL_N_sf"/>
</dbReference>
<evidence type="ECO:0000259" key="10">
    <source>
        <dbReference type="SMART" id="SM01311"/>
    </source>
</evidence>
<dbReference type="PANTHER" id="PTHR10102:SF0">
    <property type="entry name" value="DNA-DIRECTED RNA POLYMERASE, MITOCHONDRIAL"/>
    <property type="match status" value="1"/>
</dbReference>
<evidence type="ECO:0000256" key="8">
    <source>
        <dbReference type="RuleBase" id="RU003805"/>
    </source>
</evidence>
<feature type="domain" description="DNA-directed RNA polymerase N-terminal" evidence="10">
    <location>
        <begin position="944"/>
        <end position="1220"/>
    </location>
</feature>
<dbReference type="InterPro" id="IPR002092">
    <property type="entry name" value="DNA-dir_Rpol_phage-type"/>
</dbReference>
<dbReference type="GO" id="GO:0034245">
    <property type="term" value="C:mitochondrial DNA-directed RNA polymerase complex"/>
    <property type="evidence" value="ECO:0007669"/>
    <property type="project" value="TreeGrafter"/>
</dbReference>
<evidence type="ECO:0000256" key="4">
    <source>
        <dbReference type="ARBA" id="ARBA00022679"/>
    </source>
</evidence>
<sequence>MLRTWISDDSYRMKILCFIKRLKNLIGYDSFLKMALTFGVSFVSAAFIYIVFGGGDSFVNGGFYWMGSFVLYFALSIFFVNKLDYFALTATPLRKGKNIYPVRDPVRGKFFKRFLFYHVRACFIIVVYFAIYYFICDFMGLMTVIYCEGGDEIEQKQEVNPKNSCKEATESTDKDVLKISEKKEYYNFKISKDLVDNGVKNGVELTKIGLKHVVPNVGAGAAAAGAASATAKATAGMPLGARVVAIGSSAAAAGLGAKLGIGAADRIMDNKNLDLKDWVNNSPHANPDHDNIPSPISDMINSPLEDFDLTSPLQDLLMYSFLLDLLILILLISLLVIIFYRYVLYINLNFVTFLLDKYFSIKLRNWLNKYIIPIKDRGIDFNSKFVLIMFVLNTITLVMIVLLKIFITSEIYMNINSYVNVHNLIHFSSVGSTGSLGEVKNSCILLFIGTGKLLYNTNMRFSFRGGVIENYFVNTQSQSQSHTQRRYIGNESYVNDKNVEKIDVEKIDVDKIDVDKIDVDMIEKNNLFELPFDWDNRFGQYSKFLGQKVSLEFMEEYYPEFIDNELFIYFLNQLSPIVREEVSTISNLFDLINNLNTTKDKLILYTTVLPKDVTLKLFENLSKFRKEIIEILVSLNLSNKDIDKLLVNLGSKLNLTNGLGIQNNWTEYVNNIVNSNEFEECWFKIYEILSDKLKLSEEIINADKELFIGVLSLIIFCRDNNIYSSSSSSSSSYGAAGAGGGGTTAEVGNVYSIKPLKDFMLVLEELSKSELTKTVKTKKNKVKTVRVRPGEINSVIKFSLKNIKLDLEDLIKNALLIGVEDTKLLENLKSDVERVNKEKEDFINNDYKYLLENFGKASNLIEFLYDISKDLSDENIGHKHTKIMDYIFNAGMNIDDLYYFTNLFHSIKFDSNLTERQNVLSIDSNFFVKCKDIIYDEKIKDNKQKQLILERFILSYEKEFISNLINNIDNSLNNYKLISRIYKHSTPHFNNRIEAIIKNHLNRNLELYNKNKNNHGKIGDNLALALFLVLEVKDISNILFSKVIRIIANSGGIKQTQLIGQLADEMCIVFKHNSNLDTLKDKLTIDKLTIIKEVKDSFDSLPLDSKLQFGILLYELLMNEFSYIFKIIKIYEDYESHLYVTISKEYIAVLSRVIFNPIKLPMLCEPNKWYNGKSGNIGGYLLEEFNELNKNNELVRSNPYLKDNSVVSNTQILSVNYLNNVPFIINNTMLEFLLFEWKKENSLIFKIYNKLHPLTLDLENITDSNTRLEIIQHNSHYWNYANTINIALLMKDQTIYLPTFLDFRGRVYPTPNYLNYQGGDIARSLLLFKEVGKIVNYDSNVRLLLDNQTTKKLISSKLNDIDYVKLYLANVYGLNKLSRKQRIKWFDDNINEILDLLNNNRDSFFENYLMKAKEPAQFISCLFQYNSYLNKEISEIKTPILFDATCSGIQHLSALTTDLDISKLVNLVETAKDEPSDFYKFCIDNINFNLKNLPEDYSIFKNKILKLDLNRKILKHPIMTVPYNVTAIGIADKLANHFSKKFITVEESKELVKNKKWTINIKDENLKNGISKANSKNLKGFYAYYPSTYLLKKEFIHEDKDLIFSQKELNTLGIIIRGTVLSLIPPFAQLKEYFDKILDILKIINLPIYWETPSNMTVSMSLINMSQKKIKSSLLKSSKPITILLPTNNLNYRSIKTGLMPNFIHSLDASNIHLLIKLISVLNLNTINLYTIHDCFATDYKNMAILEVLIKQSFSDIYFNQNYLNSIHNSFVNQINSVTTVFSEALGENKEYILIDSKLIPKSSNKLLSFFKEKKLVKIYLPKLPEYKWSVNKDILKKEIFSNNYFIS</sequence>
<comment type="similarity">
    <text evidence="1 8">Belongs to the phage and mitochondrial RNA polymerase family.</text>
</comment>